<reference evidence="2" key="1">
    <citation type="journal article" date="2014" name="Int. J. Syst. Evol. Microbiol.">
        <title>Complete genome sequence of Corynebacterium casei LMG S-19264T (=DSM 44701T), isolated from a smear-ripened cheese.</title>
        <authorList>
            <consortium name="US DOE Joint Genome Institute (JGI-PGF)"/>
            <person name="Walter F."/>
            <person name="Albersmeier A."/>
            <person name="Kalinowski J."/>
            <person name="Ruckert C."/>
        </authorList>
    </citation>
    <scope>NUCLEOTIDE SEQUENCE</scope>
    <source>
        <strain evidence="2">CCM 7684</strain>
    </source>
</reference>
<reference evidence="2" key="2">
    <citation type="submission" date="2020-09" db="EMBL/GenBank/DDBJ databases">
        <authorList>
            <person name="Sun Q."/>
            <person name="Sedlacek I."/>
        </authorList>
    </citation>
    <scope>NUCLEOTIDE SEQUENCE</scope>
    <source>
        <strain evidence="2">CCM 7684</strain>
    </source>
</reference>
<dbReference type="AlphaFoldDB" id="A0A8J2VRE0"/>
<evidence type="ECO:0000313" key="3">
    <source>
        <dbReference type="Proteomes" id="UP000602745"/>
    </source>
</evidence>
<organism evidence="2 3">
    <name type="scientific">Agaricicola taiwanensis</name>
    <dbReference type="NCBI Taxonomy" id="591372"/>
    <lineage>
        <taxon>Bacteria</taxon>
        <taxon>Pseudomonadati</taxon>
        <taxon>Pseudomonadota</taxon>
        <taxon>Alphaproteobacteria</taxon>
        <taxon>Rhodobacterales</taxon>
        <taxon>Paracoccaceae</taxon>
        <taxon>Agaricicola</taxon>
    </lineage>
</organism>
<dbReference type="RefSeq" id="WP_188408750.1">
    <property type="nucleotide sequence ID" value="NZ_BMCP01000001.1"/>
</dbReference>
<proteinExistence type="predicted"/>
<gene>
    <name evidence="2" type="ORF">GCM10007276_12010</name>
</gene>
<keyword evidence="3" id="KW-1185">Reference proteome</keyword>
<evidence type="ECO:0008006" key="4">
    <source>
        <dbReference type="Google" id="ProtNLM"/>
    </source>
</evidence>
<dbReference type="Proteomes" id="UP000602745">
    <property type="component" value="Unassembled WGS sequence"/>
</dbReference>
<evidence type="ECO:0000256" key="1">
    <source>
        <dbReference type="SAM" id="Coils"/>
    </source>
</evidence>
<feature type="coiled-coil region" evidence="1">
    <location>
        <begin position="178"/>
        <end position="205"/>
    </location>
</feature>
<name>A0A8J2VRE0_9RHOB</name>
<dbReference type="Pfam" id="PF04404">
    <property type="entry name" value="ERF"/>
    <property type="match status" value="1"/>
</dbReference>
<accession>A0A8J2VRE0</accession>
<comment type="caution">
    <text evidence="2">The sequence shown here is derived from an EMBL/GenBank/DDBJ whole genome shotgun (WGS) entry which is preliminary data.</text>
</comment>
<dbReference type="EMBL" id="BMCP01000001">
    <property type="protein sequence ID" value="GGE36137.1"/>
    <property type="molecule type" value="Genomic_DNA"/>
</dbReference>
<evidence type="ECO:0000313" key="2">
    <source>
        <dbReference type="EMBL" id="GGE36137.1"/>
    </source>
</evidence>
<dbReference type="InterPro" id="IPR007499">
    <property type="entry name" value="ERF_bacteria_virus"/>
</dbReference>
<keyword evidence="1" id="KW-0175">Coiled coil</keyword>
<sequence>MSNAVTKHEVAASQAPVARSIDHMELISRAADSGNLELVERMMDLRDRFEKAEARKDFDEAIANAKAEIPAIIRNREGHNKKKYADFAAIASTIDPILGKYGLSYRFRTSQTDRISVTCILSHKAGHSEETTLSGPADTSGNKNAIQAIGSTLTYLQRYTLVQMLGLAAAEDDDGKAVKDAETISDEQELALRDLMQEVAADEKRFMAYAKIERLSDLPARDFDAAVRMLNAKRAK</sequence>
<protein>
    <recommendedName>
        <fullName evidence="4">ERF family protein</fullName>
    </recommendedName>
</protein>